<dbReference type="InterPro" id="IPR011050">
    <property type="entry name" value="Pectin_lyase_fold/virulence"/>
</dbReference>
<accession>A0A850ERC6</accession>
<keyword evidence="3" id="KW-1185">Reference proteome</keyword>
<dbReference type="Gene3D" id="2.60.120.40">
    <property type="match status" value="1"/>
</dbReference>
<evidence type="ECO:0000313" key="2">
    <source>
        <dbReference type="EMBL" id="NUU61282.1"/>
    </source>
</evidence>
<dbReference type="SUPFAM" id="SSF51126">
    <property type="entry name" value="Pectin lyase-like"/>
    <property type="match status" value="1"/>
</dbReference>
<feature type="domain" description="C1q" evidence="1">
    <location>
        <begin position="370"/>
        <end position="471"/>
    </location>
</feature>
<dbReference type="InterPro" id="IPR008983">
    <property type="entry name" value="Tumour_necrosis_fac-like_dom"/>
</dbReference>
<name>A0A850ERC6_9BACL</name>
<comment type="caution">
    <text evidence="2">The sequence shown here is derived from an EMBL/GenBank/DDBJ whole genome shotgun (WGS) entry which is preliminary data.</text>
</comment>
<proteinExistence type="predicted"/>
<dbReference type="Proteomes" id="UP000564806">
    <property type="component" value="Unassembled WGS sequence"/>
</dbReference>
<dbReference type="RefSeq" id="WP_175371822.1">
    <property type="nucleotide sequence ID" value="NZ_JABWCS010000207.1"/>
</dbReference>
<dbReference type="InterPro" id="IPR012334">
    <property type="entry name" value="Pectin_lyas_fold"/>
</dbReference>
<dbReference type="EMBL" id="JABWCS010000207">
    <property type="protein sequence ID" value="NUU61282.1"/>
    <property type="molecule type" value="Genomic_DNA"/>
</dbReference>
<gene>
    <name evidence="2" type="ORF">HPT30_13085</name>
</gene>
<dbReference type="Pfam" id="PF00386">
    <property type="entry name" value="C1q"/>
    <property type="match status" value="1"/>
</dbReference>
<sequence length="491" mass="50582">MQTTGNLGLKKPEGTDYVDIADLNGNMDKLDTEVVKLASPTENGRMSAADKAKLNGVAAGANNYVHPNHTGDVTSNGDGVTAIAPGVIVNSDVNAAAGIDASKIGTGVVSNTAFSYLNGVTSGIQGQLNARPLLTTTPQQTTADITYYVRTDGNDNNNGLANTAGGAFRTIGKAVSVIPQTVNHTVTVNVASGTYAEAVLIEGITGKGYVNFVGVPETSIQSFKANRCHRVVVKGFKATSANSIGFTADDSGKVDFDSCVVIASGSREGIVVQGGTTSTISKCTISNRSVAMLANDSTISSIDNNGIGNTTAGLYTNLGAIYTLGTQPAGAVGVNSGIITSGVINPWGDNTWYQRSRAEAGPNGVQTINPATFTKVAFATEYQDILGEYNPATSSFIARATGAYLFSVQIGVTGGIEGTTRGIVELWVNGGAGKVRIFDSTMGAGTDFSAVGAAAISLGAGDYAEVFIWLSTTKLLTTTTEYNFVRILRIA</sequence>
<organism evidence="2 3">
    <name type="scientific">Paenibacillus agri</name>
    <dbReference type="NCBI Taxonomy" id="2744309"/>
    <lineage>
        <taxon>Bacteria</taxon>
        <taxon>Bacillati</taxon>
        <taxon>Bacillota</taxon>
        <taxon>Bacilli</taxon>
        <taxon>Bacillales</taxon>
        <taxon>Paenibacillaceae</taxon>
        <taxon>Paenibacillus</taxon>
    </lineage>
</organism>
<evidence type="ECO:0000313" key="3">
    <source>
        <dbReference type="Proteomes" id="UP000564806"/>
    </source>
</evidence>
<protein>
    <recommendedName>
        <fullName evidence="1">C1q domain-containing protein</fullName>
    </recommendedName>
</protein>
<reference evidence="2" key="1">
    <citation type="submission" date="2020-06" db="EMBL/GenBank/DDBJ databases">
        <title>Paenibacillus sp. nov., isolated from soil.</title>
        <authorList>
            <person name="Seo Y.L."/>
        </authorList>
    </citation>
    <scope>NUCLEOTIDE SEQUENCE [LARGE SCALE GENOMIC DNA]</scope>
    <source>
        <strain evidence="2">JW14</strain>
    </source>
</reference>
<dbReference type="Gene3D" id="2.160.20.10">
    <property type="entry name" value="Single-stranded right-handed beta-helix, Pectin lyase-like"/>
    <property type="match status" value="1"/>
</dbReference>
<dbReference type="SUPFAM" id="SSF49842">
    <property type="entry name" value="TNF-like"/>
    <property type="match status" value="1"/>
</dbReference>
<evidence type="ECO:0000259" key="1">
    <source>
        <dbReference type="Pfam" id="PF00386"/>
    </source>
</evidence>
<dbReference type="AlphaFoldDB" id="A0A850ERC6"/>
<dbReference type="InterPro" id="IPR001073">
    <property type="entry name" value="C1q_dom"/>
</dbReference>